<dbReference type="Gene3D" id="1.10.357.10">
    <property type="entry name" value="Tetracycline Repressor, domain 2"/>
    <property type="match status" value="1"/>
</dbReference>
<dbReference type="EMBL" id="JACKTY010000010">
    <property type="protein sequence ID" value="MCV7224759.1"/>
    <property type="molecule type" value="Genomic_DNA"/>
</dbReference>
<gene>
    <name evidence="7" type="ORF">H7J73_01705</name>
</gene>
<evidence type="ECO:0000313" key="7">
    <source>
        <dbReference type="EMBL" id="MCV7224759.1"/>
    </source>
</evidence>
<proteinExistence type="predicted"/>
<keyword evidence="1" id="KW-0678">Repressor</keyword>
<keyword evidence="4" id="KW-0804">Transcription</keyword>
<protein>
    <submittedName>
        <fullName evidence="7">TetR family transcriptional regulator C-terminal domain-containing protein</fullName>
    </submittedName>
</protein>
<keyword evidence="3 5" id="KW-0238">DNA-binding</keyword>
<dbReference type="Proteomes" id="UP001526201">
    <property type="component" value="Unassembled WGS sequence"/>
</dbReference>
<comment type="caution">
    <text evidence="7">The sequence shown here is derived from an EMBL/GenBank/DDBJ whole genome shotgun (WGS) entry which is preliminary data.</text>
</comment>
<name>A0ABT3C5K3_9MYCO</name>
<evidence type="ECO:0000259" key="6">
    <source>
        <dbReference type="PROSITE" id="PS50977"/>
    </source>
</evidence>
<evidence type="ECO:0000256" key="2">
    <source>
        <dbReference type="ARBA" id="ARBA00023015"/>
    </source>
</evidence>
<feature type="DNA-binding region" description="H-T-H motif" evidence="5">
    <location>
        <begin position="31"/>
        <end position="50"/>
    </location>
</feature>
<dbReference type="InterPro" id="IPR050109">
    <property type="entry name" value="HTH-type_TetR-like_transc_reg"/>
</dbReference>
<evidence type="ECO:0000256" key="1">
    <source>
        <dbReference type="ARBA" id="ARBA00022491"/>
    </source>
</evidence>
<sequence length="216" mass="23228">MARPSNQKRRRAEIVAAATAAVHKHGAAGINLKRIAEAADMSSALLLYYYSDANDILAEVYRSATKQFLDERERLVAKETLPLSMLRRCIALGTPYPGRRREAARILYEVAPVIVDEPTAASWSRHFFSGQAALYQRIVEAGIASGDFSPLLPPAKIATAMVALEDGLAIHAMTGLLTPEEVEADLLAHAEALLCISSPGWADSGGESSEIPTVSV</sequence>
<accession>A0ABT3C5K3</accession>
<dbReference type="PROSITE" id="PS50977">
    <property type="entry name" value="HTH_TETR_2"/>
    <property type="match status" value="1"/>
</dbReference>
<dbReference type="PANTHER" id="PTHR30055:SF234">
    <property type="entry name" value="HTH-TYPE TRANSCRIPTIONAL REGULATOR BETI"/>
    <property type="match status" value="1"/>
</dbReference>
<dbReference type="InterPro" id="IPR001647">
    <property type="entry name" value="HTH_TetR"/>
</dbReference>
<dbReference type="SUPFAM" id="SSF46689">
    <property type="entry name" value="Homeodomain-like"/>
    <property type="match status" value="1"/>
</dbReference>
<dbReference type="InterPro" id="IPR036271">
    <property type="entry name" value="Tet_transcr_reg_TetR-rel_C_sf"/>
</dbReference>
<keyword evidence="2" id="KW-0805">Transcription regulation</keyword>
<evidence type="ECO:0000256" key="4">
    <source>
        <dbReference type="ARBA" id="ARBA00023163"/>
    </source>
</evidence>
<dbReference type="RefSeq" id="WP_264065510.1">
    <property type="nucleotide sequence ID" value="NZ_JACKTY010000010.1"/>
</dbReference>
<dbReference type="SUPFAM" id="SSF48498">
    <property type="entry name" value="Tetracyclin repressor-like, C-terminal domain"/>
    <property type="match status" value="1"/>
</dbReference>
<reference evidence="7 8" key="1">
    <citation type="journal article" date="2022" name="BMC Genomics">
        <title>Comparative genome analysis of mycobacteria focusing on tRNA and non-coding RNA.</title>
        <authorList>
            <person name="Behra P.R.K."/>
            <person name="Pettersson B.M.F."/>
            <person name="Ramesh M."/>
            <person name="Das S."/>
            <person name="Dasgupta S."/>
            <person name="Kirsebom L.A."/>
        </authorList>
    </citation>
    <scope>NUCLEOTIDE SEQUENCE [LARGE SCALE GENOMIC DNA]</scope>
    <source>
        <strain evidence="7 8">DSM 44078</strain>
    </source>
</reference>
<evidence type="ECO:0000256" key="5">
    <source>
        <dbReference type="PROSITE-ProRule" id="PRU00335"/>
    </source>
</evidence>
<dbReference type="InterPro" id="IPR039538">
    <property type="entry name" value="BetI_C"/>
</dbReference>
<feature type="domain" description="HTH tetR-type" evidence="6">
    <location>
        <begin position="8"/>
        <end position="68"/>
    </location>
</feature>
<dbReference type="Pfam" id="PF13977">
    <property type="entry name" value="TetR_C_6"/>
    <property type="match status" value="1"/>
</dbReference>
<dbReference type="PANTHER" id="PTHR30055">
    <property type="entry name" value="HTH-TYPE TRANSCRIPTIONAL REGULATOR RUTR"/>
    <property type="match status" value="1"/>
</dbReference>
<evidence type="ECO:0000256" key="3">
    <source>
        <dbReference type="ARBA" id="ARBA00023125"/>
    </source>
</evidence>
<organism evidence="7 8">
    <name type="scientific">Mycolicibacterium komossense</name>
    <dbReference type="NCBI Taxonomy" id="1779"/>
    <lineage>
        <taxon>Bacteria</taxon>
        <taxon>Bacillati</taxon>
        <taxon>Actinomycetota</taxon>
        <taxon>Actinomycetes</taxon>
        <taxon>Mycobacteriales</taxon>
        <taxon>Mycobacteriaceae</taxon>
        <taxon>Mycolicibacterium</taxon>
    </lineage>
</organism>
<keyword evidence="8" id="KW-1185">Reference proteome</keyword>
<evidence type="ECO:0000313" key="8">
    <source>
        <dbReference type="Proteomes" id="UP001526201"/>
    </source>
</evidence>
<dbReference type="InterPro" id="IPR009057">
    <property type="entry name" value="Homeodomain-like_sf"/>
</dbReference>